<evidence type="ECO:0000256" key="8">
    <source>
        <dbReference type="ARBA" id="ARBA00023242"/>
    </source>
</evidence>
<accession>L1J890</accession>
<dbReference type="PANTHER" id="PTHR23102:SF24">
    <property type="entry name" value="CLEAVAGE AND POLYADENYLATION SPECIFICITY FACTOR SUBUNIT 4"/>
    <property type="match status" value="1"/>
</dbReference>
<dbReference type="InterPro" id="IPR000571">
    <property type="entry name" value="Znf_CCCH"/>
</dbReference>
<evidence type="ECO:0000256" key="2">
    <source>
        <dbReference type="ARBA" id="ARBA00022664"/>
    </source>
</evidence>
<reference evidence="13" key="2">
    <citation type="submission" date="2012-11" db="EMBL/GenBank/DDBJ databases">
        <authorList>
            <person name="Kuo A."/>
            <person name="Curtis B.A."/>
            <person name="Tanifuji G."/>
            <person name="Burki F."/>
            <person name="Gruber A."/>
            <person name="Irimia M."/>
            <person name="Maruyama S."/>
            <person name="Arias M.C."/>
            <person name="Ball S.G."/>
            <person name="Gile G.H."/>
            <person name="Hirakawa Y."/>
            <person name="Hopkins J.F."/>
            <person name="Rensing S.A."/>
            <person name="Schmutz J."/>
            <person name="Symeonidi A."/>
            <person name="Elias M."/>
            <person name="Eveleigh R.J."/>
            <person name="Herman E.K."/>
            <person name="Klute M.J."/>
            <person name="Nakayama T."/>
            <person name="Obornik M."/>
            <person name="Reyes-Prieto A."/>
            <person name="Armbrust E.V."/>
            <person name="Aves S.J."/>
            <person name="Beiko R.G."/>
            <person name="Coutinho P."/>
            <person name="Dacks J.B."/>
            <person name="Durnford D.G."/>
            <person name="Fast N.M."/>
            <person name="Green B.R."/>
            <person name="Grisdale C."/>
            <person name="Hempe F."/>
            <person name="Henrissat B."/>
            <person name="Hoppner M.P."/>
            <person name="Ishida K.-I."/>
            <person name="Kim E."/>
            <person name="Koreny L."/>
            <person name="Kroth P.G."/>
            <person name="Liu Y."/>
            <person name="Malik S.-B."/>
            <person name="Maier U.G."/>
            <person name="McRose D."/>
            <person name="Mock T."/>
            <person name="Neilson J.A."/>
            <person name="Onodera N.T."/>
            <person name="Poole A.M."/>
            <person name="Pritham E.J."/>
            <person name="Richards T.A."/>
            <person name="Rocap G."/>
            <person name="Roy S.W."/>
            <person name="Sarai C."/>
            <person name="Schaack S."/>
            <person name="Shirato S."/>
            <person name="Slamovits C.H."/>
            <person name="Spencer D.F."/>
            <person name="Suzuki S."/>
            <person name="Worden A.Z."/>
            <person name="Zauner S."/>
            <person name="Barry K."/>
            <person name="Bell C."/>
            <person name="Bharti A.K."/>
            <person name="Crow J.A."/>
            <person name="Grimwood J."/>
            <person name="Kramer R."/>
            <person name="Lindquist E."/>
            <person name="Lucas S."/>
            <person name="Salamov A."/>
            <person name="McFadden G.I."/>
            <person name="Lane C.E."/>
            <person name="Keeling P.J."/>
            <person name="Gray M.W."/>
            <person name="Grigoriev I.V."/>
            <person name="Archibald J.M."/>
        </authorList>
    </citation>
    <scope>NUCLEOTIDE SEQUENCE</scope>
    <source>
        <strain evidence="13">CCMP2712</strain>
    </source>
</reference>
<name>L1J890_GUITC</name>
<keyword evidence="5 9" id="KW-0863">Zinc-finger</keyword>
<evidence type="ECO:0000256" key="9">
    <source>
        <dbReference type="PROSITE-ProRule" id="PRU00723"/>
    </source>
</evidence>
<protein>
    <recommendedName>
        <fullName evidence="10">C3H1-type domain-containing protein</fullName>
    </recommendedName>
</protein>
<keyword evidence="3 9" id="KW-0479">Metal-binding</keyword>
<dbReference type="GO" id="GO:0003723">
    <property type="term" value="F:RNA binding"/>
    <property type="evidence" value="ECO:0007669"/>
    <property type="project" value="UniProtKB-KW"/>
</dbReference>
<dbReference type="eggNOG" id="KOG1040">
    <property type="taxonomic scope" value="Eukaryota"/>
</dbReference>
<dbReference type="HOGENOM" id="CLU_024513_2_2_1"/>
<dbReference type="OrthoDB" id="1914176at2759"/>
<dbReference type="EMBL" id="JH993005">
    <property type="protein sequence ID" value="EKX44275.1"/>
    <property type="molecule type" value="Genomic_DNA"/>
</dbReference>
<dbReference type="STRING" id="905079.L1J890"/>
<dbReference type="InterPro" id="IPR036855">
    <property type="entry name" value="Znf_CCCH_sf"/>
</dbReference>
<evidence type="ECO:0000259" key="10">
    <source>
        <dbReference type="PROSITE" id="PS50103"/>
    </source>
</evidence>
<keyword evidence="8" id="KW-0539">Nucleus</keyword>
<feature type="zinc finger region" description="C3H1-type" evidence="9">
    <location>
        <begin position="24"/>
        <end position="50"/>
    </location>
</feature>
<feature type="zinc finger region" description="C3H1-type" evidence="9">
    <location>
        <begin position="1"/>
        <end position="23"/>
    </location>
</feature>
<dbReference type="AlphaFoldDB" id="L1J890"/>
<sequence length="93" mass="10944">VCKHWLRSQCKKGDQCEYLHQYDMTRMPLCHFFADGQCTKDDCQFLHIRPEDKVVECPWYARGFCKHGPKCRKKHARKELCGSYMAGFCPKGP</sequence>
<keyword evidence="7" id="KW-0694">RNA-binding</keyword>
<comment type="subcellular location">
    <subcellularLocation>
        <location evidence="1">Nucleus</location>
    </subcellularLocation>
</comment>
<evidence type="ECO:0000256" key="1">
    <source>
        <dbReference type="ARBA" id="ARBA00004123"/>
    </source>
</evidence>
<dbReference type="GO" id="GO:0008270">
    <property type="term" value="F:zinc ion binding"/>
    <property type="evidence" value="ECO:0007669"/>
    <property type="project" value="UniProtKB-KW"/>
</dbReference>
<feature type="non-terminal residue" evidence="11">
    <location>
        <position position="93"/>
    </location>
</feature>
<dbReference type="PANTHER" id="PTHR23102">
    <property type="entry name" value="CLEAVAGE AND POLYADENYLATION SPECIFICITY FACTOR SUBUNIT 4-RELATED"/>
    <property type="match status" value="1"/>
</dbReference>
<feature type="non-terminal residue" evidence="11">
    <location>
        <position position="1"/>
    </location>
</feature>
<feature type="domain" description="C3H1-type" evidence="10">
    <location>
        <begin position="24"/>
        <end position="50"/>
    </location>
</feature>
<dbReference type="Pfam" id="PF14608">
    <property type="entry name" value="zf-CCCH_2"/>
    <property type="match status" value="2"/>
</dbReference>
<keyword evidence="4" id="KW-0677">Repeat</keyword>
<dbReference type="SUPFAM" id="SSF90229">
    <property type="entry name" value="CCCH zinc finger"/>
    <property type="match status" value="1"/>
</dbReference>
<gene>
    <name evidence="11" type="ORF">GUITHDRAFT_46950</name>
</gene>
<evidence type="ECO:0000256" key="7">
    <source>
        <dbReference type="ARBA" id="ARBA00022884"/>
    </source>
</evidence>
<proteinExistence type="predicted"/>
<dbReference type="OMA" id="LECEEFT"/>
<dbReference type="Proteomes" id="UP000011087">
    <property type="component" value="Unassembled WGS sequence"/>
</dbReference>
<keyword evidence="6 9" id="KW-0862">Zinc</keyword>
<dbReference type="RefSeq" id="XP_005831255.1">
    <property type="nucleotide sequence ID" value="XM_005831198.1"/>
</dbReference>
<keyword evidence="13" id="KW-1185">Reference proteome</keyword>
<dbReference type="PROSITE" id="PS50103">
    <property type="entry name" value="ZF_C3H1"/>
    <property type="match status" value="3"/>
</dbReference>
<evidence type="ECO:0000256" key="6">
    <source>
        <dbReference type="ARBA" id="ARBA00022833"/>
    </source>
</evidence>
<evidence type="ECO:0000256" key="4">
    <source>
        <dbReference type="ARBA" id="ARBA00022737"/>
    </source>
</evidence>
<dbReference type="Pfam" id="PF00642">
    <property type="entry name" value="zf-CCCH"/>
    <property type="match status" value="1"/>
</dbReference>
<evidence type="ECO:0000313" key="11">
    <source>
        <dbReference type="EMBL" id="EKX44275.1"/>
    </source>
</evidence>
<dbReference type="KEGG" id="gtt:GUITHDRAFT_46950"/>
<reference evidence="11 13" key="1">
    <citation type="journal article" date="2012" name="Nature">
        <title>Algal genomes reveal evolutionary mosaicism and the fate of nucleomorphs.</title>
        <authorList>
            <consortium name="DOE Joint Genome Institute"/>
            <person name="Curtis B.A."/>
            <person name="Tanifuji G."/>
            <person name="Burki F."/>
            <person name="Gruber A."/>
            <person name="Irimia M."/>
            <person name="Maruyama S."/>
            <person name="Arias M.C."/>
            <person name="Ball S.G."/>
            <person name="Gile G.H."/>
            <person name="Hirakawa Y."/>
            <person name="Hopkins J.F."/>
            <person name="Kuo A."/>
            <person name="Rensing S.A."/>
            <person name="Schmutz J."/>
            <person name="Symeonidi A."/>
            <person name="Elias M."/>
            <person name="Eveleigh R.J."/>
            <person name="Herman E.K."/>
            <person name="Klute M.J."/>
            <person name="Nakayama T."/>
            <person name="Obornik M."/>
            <person name="Reyes-Prieto A."/>
            <person name="Armbrust E.V."/>
            <person name="Aves S.J."/>
            <person name="Beiko R.G."/>
            <person name="Coutinho P."/>
            <person name="Dacks J.B."/>
            <person name="Durnford D.G."/>
            <person name="Fast N.M."/>
            <person name="Green B.R."/>
            <person name="Grisdale C.J."/>
            <person name="Hempel F."/>
            <person name="Henrissat B."/>
            <person name="Hoppner M.P."/>
            <person name="Ishida K."/>
            <person name="Kim E."/>
            <person name="Koreny L."/>
            <person name="Kroth P.G."/>
            <person name="Liu Y."/>
            <person name="Malik S.B."/>
            <person name="Maier U.G."/>
            <person name="McRose D."/>
            <person name="Mock T."/>
            <person name="Neilson J.A."/>
            <person name="Onodera N.T."/>
            <person name="Poole A.M."/>
            <person name="Pritham E.J."/>
            <person name="Richards T.A."/>
            <person name="Rocap G."/>
            <person name="Roy S.W."/>
            <person name="Sarai C."/>
            <person name="Schaack S."/>
            <person name="Shirato S."/>
            <person name="Slamovits C.H."/>
            <person name="Spencer D.F."/>
            <person name="Suzuki S."/>
            <person name="Worden A.Z."/>
            <person name="Zauner S."/>
            <person name="Barry K."/>
            <person name="Bell C."/>
            <person name="Bharti A.K."/>
            <person name="Crow J.A."/>
            <person name="Grimwood J."/>
            <person name="Kramer R."/>
            <person name="Lindquist E."/>
            <person name="Lucas S."/>
            <person name="Salamov A."/>
            <person name="McFadden G.I."/>
            <person name="Lane C.E."/>
            <person name="Keeling P.J."/>
            <person name="Gray M.W."/>
            <person name="Grigoriev I.V."/>
            <person name="Archibald J.M."/>
        </authorList>
    </citation>
    <scope>NUCLEOTIDE SEQUENCE</scope>
    <source>
        <strain evidence="11 13">CCMP2712</strain>
    </source>
</reference>
<feature type="domain" description="C3H1-type" evidence="10">
    <location>
        <begin position="1"/>
        <end position="23"/>
    </location>
</feature>
<evidence type="ECO:0000256" key="3">
    <source>
        <dbReference type="ARBA" id="ARBA00022723"/>
    </source>
</evidence>
<organism evidence="11">
    <name type="scientific">Guillardia theta (strain CCMP2712)</name>
    <name type="common">Cryptophyte</name>
    <dbReference type="NCBI Taxonomy" id="905079"/>
    <lineage>
        <taxon>Eukaryota</taxon>
        <taxon>Cryptophyceae</taxon>
        <taxon>Pyrenomonadales</taxon>
        <taxon>Geminigeraceae</taxon>
        <taxon>Guillardia</taxon>
    </lineage>
</organism>
<feature type="domain" description="C3H1-type" evidence="10">
    <location>
        <begin position="51"/>
        <end position="78"/>
    </location>
</feature>
<reference evidence="12" key="3">
    <citation type="submission" date="2015-06" db="UniProtKB">
        <authorList>
            <consortium name="EnsemblProtists"/>
        </authorList>
    </citation>
    <scope>IDENTIFICATION</scope>
</reference>
<dbReference type="GO" id="GO:0006397">
    <property type="term" value="P:mRNA processing"/>
    <property type="evidence" value="ECO:0007669"/>
    <property type="project" value="UniProtKB-KW"/>
</dbReference>
<feature type="zinc finger region" description="C3H1-type" evidence="9">
    <location>
        <begin position="51"/>
        <end position="78"/>
    </location>
</feature>
<keyword evidence="2" id="KW-0507">mRNA processing</keyword>
<evidence type="ECO:0000313" key="13">
    <source>
        <dbReference type="Proteomes" id="UP000011087"/>
    </source>
</evidence>
<dbReference type="GeneID" id="17301060"/>
<dbReference type="Gene3D" id="4.10.1000.10">
    <property type="entry name" value="Zinc finger, CCCH-type"/>
    <property type="match status" value="1"/>
</dbReference>
<dbReference type="PaxDb" id="55529-EKX44275"/>
<evidence type="ECO:0000256" key="5">
    <source>
        <dbReference type="ARBA" id="ARBA00022771"/>
    </source>
</evidence>
<dbReference type="EnsemblProtists" id="EKX44275">
    <property type="protein sequence ID" value="EKX44275"/>
    <property type="gene ID" value="GUITHDRAFT_46950"/>
</dbReference>
<evidence type="ECO:0000313" key="12">
    <source>
        <dbReference type="EnsemblProtists" id="EKX44275"/>
    </source>
</evidence>
<dbReference type="InterPro" id="IPR045348">
    <property type="entry name" value="CPSF4/Yth1"/>
</dbReference>
<dbReference type="SMART" id="SM00356">
    <property type="entry name" value="ZnF_C3H1"/>
    <property type="match status" value="3"/>
</dbReference>
<dbReference type="GO" id="GO:0005634">
    <property type="term" value="C:nucleus"/>
    <property type="evidence" value="ECO:0007669"/>
    <property type="project" value="UniProtKB-SubCell"/>
</dbReference>